<evidence type="ECO:0000313" key="4">
    <source>
        <dbReference type="Proteomes" id="UP001500016"/>
    </source>
</evidence>
<evidence type="ECO:0000259" key="2">
    <source>
        <dbReference type="Pfam" id="PF01471"/>
    </source>
</evidence>
<reference evidence="3 4" key="1">
    <citation type="journal article" date="2019" name="Int. J. Syst. Evol. Microbiol.">
        <title>The Global Catalogue of Microorganisms (GCM) 10K type strain sequencing project: providing services to taxonomists for standard genome sequencing and annotation.</title>
        <authorList>
            <consortium name="The Broad Institute Genomics Platform"/>
            <consortium name="The Broad Institute Genome Sequencing Center for Infectious Disease"/>
            <person name="Wu L."/>
            <person name="Ma J."/>
        </authorList>
    </citation>
    <scope>NUCLEOTIDE SEQUENCE [LARGE SCALE GENOMIC DNA]</scope>
    <source>
        <strain evidence="3 4">JCM 15478</strain>
    </source>
</reference>
<proteinExistence type="predicted"/>
<organism evidence="3 4">
    <name type="scientific">Streptomyces albiaxialis</name>
    <dbReference type="NCBI Taxonomy" id="329523"/>
    <lineage>
        <taxon>Bacteria</taxon>
        <taxon>Bacillati</taxon>
        <taxon>Actinomycetota</taxon>
        <taxon>Actinomycetes</taxon>
        <taxon>Kitasatosporales</taxon>
        <taxon>Streptomycetaceae</taxon>
        <taxon>Streptomyces</taxon>
    </lineage>
</organism>
<feature type="domain" description="Peptidoglycan binding-like" evidence="2">
    <location>
        <begin position="47"/>
        <end position="102"/>
    </location>
</feature>
<dbReference type="EMBL" id="BAAAPE010000022">
    <property type="protein sequence ID" value="GAA2100350.1"/>
    <property type="molecule type" value="Genomic_DNA"/>
</dbReference>
<feature type="signal peptide" evidence="1">
    <location>
        <begin position="1"/>
        <end position="27"/>
    </location>
</feature>
<name>A0ABN2WY33_9ACTN</name>
<feature type="domain" description="Peptidoglycan binding-like" evidence="2">
    <location>
        <begin position="117"/>
        <end position="171"/>
    </location>
</feature>
<dbReference type="Pfam" id="PF01471">
    <property type="entry name" value="PG_binding_1"/>
    <property type="match status" value="2"/>
</dbReference>
<keyword evidence="4" id="KW-1185">Reference proteome</keyword>
<protein>
    <recommendedName>
        <fullName evidence="2">Peptidoglycan binding-like domain-containing protein</fullName>
    </recommendedName>
</protein>
<evidence type="ECO:0000256" key="1">
    <source>
        <dbReference type="SAM" id="SignalP"/>
    </source>
</evidence>
<dbReference type="Gene3D" id="1.10.101.10">
    <property type="entry name" value="PGBD-like superfamily/PGBD"/>
    <property type="match status" value="2"/>
</dbReference>
<accession>A0ABN2WY33</accession>
<dbReference type="PROSITE" id="PS51318">
    <property type="entry name" value="TAT"/>
    <property type="match status" value="1"/>
</dbReference>
<dbReference type="InterPro" id="IPR036365">
    <property type="entry name" value="PGBD-like_sf"/>
</dbReference>
<dbReference type="RefSeq" id="WP_344534469.1">
    <property type="nucleotide sequence ID" value="NZ_BAAAPE010000022.1"/>
</dbReference>
<evidence type="ECO:0000313" key="3">
    <source>
        <dbReference type="EMBL" id="GAA2100350.1"/>
    </source>
</evidence>
<dbReference type="SUPFAM" id="SSF47090">
    <property type="entry name" value="PGBD-like"/>
    <property type="match status" value="2"/>
</dbReference>
<dbReference type="InterPro" id="IPR002477">
    <property type="entry name" value="Peptidoglycan-bd-like"/>
</dbReference>
<comment type="caution">
    <text evidence="3">The sequence shown here is derived from an EMBL/GenBank/DDBJ whole genome shotgun (WGS) entry which is preliminary data.</text>
</comment>
<sequence>MPTRRTLLRSIAAGAGAAALGIPGAQAFAGTAAAPSPREVDLRPGSTGSEVTAMQHLLTEYGHKTSADGYYGPVTEKSVAKFQGAHSLVKDGWAGPLTMKKMLDNGKATAEQGSDNRGAVRAAQTLLVERGYEMAVDGDFGPLTSSSVEKYQSTCKLKASGTVDHTTWTFLFSPPRKPGPGPVDGKAVLVAQSGSGLSTWAYDCGPAAFVSVQLRLGRKPGKWTDVAHRGDAIDYARRTVLRMTDDTRGTGQIGDEVGLVAGFERIGVDRAGTGGFDDALSTVRAGGVSMLGGDLAVCAEWNGRSTGSTLHWIALLDHSAESGEYQVADSSSKHNKLVWVTSGQLAAFARTWGASVCLK</sequence>
<gene>
    <name evidence="3" type="ORF">GCM10009801_72830</name>
</gene>
<keyword evidence="1" id="KW-0732">Signal</keyword>
<dbReference type="Proteomes" id="UP001500016">
    <property type="component" value="Unassembled WGS sequence"/>
</dbReference>
<feature type="chain" id="PRO_5047355713" description="Peptidoglycan binding-like domain-containing protein" evidence="1">
    <location>
        <begin position="28"/>
        <end position="359"/>
    </location>
</feature>
<dbReference type="InterPro" id="IPR006311">
    <property type="entry name" value="TAT_signal"/>
</dbReference>
<dbReference type="InterPro" id="IPR036366">
    <property type="entry name" value="PGBDSf"/>
</dbReference>